<name>A0A8S9S376_BRACR</name>
<proteinExistence type="predicted"/>
<protein>
    <submittedName>
        <fullName evidence="2">Uncharacterized protein</fullName>
    </submittedName>
</protein>
<sequence length="287" mass="32584">MEVDKAPMGRTLRKIKEKVAKHMKREDNENILPRVMADHLGLKVEPSMKSFNFVDCSQRSSRGIVKDLESFLVNNRSTCHCEAKYKTEYSESIETHTPTSNDSAKHKSIDNHLEESIDSSPYDWENDYYNPTLAVHIATPSARATLQTEESVTSIDRTVPTSIDTHHNQTNRKRSSTDIAYCTLIDDGVDRAQKGNFSIGSWVDDRYHESYAVETTVHEPEADELHEGFTTEELLNHQEHSNADYLFAEACGRGTRFYRPFTRAKHPSIDTKASTSSDIRSQPPSTV</sequence>
<comment type="caution">
    <text evidence="2">The sequence shown here is derived from an EMBL/GenBank/DDBJ whole genome shotgun (WGS) entry which is preliminary data.</text>
</comment>
<dbReference type="AlphaFoldDB" id="A0A8S9S376"/>
<evidence type="ECO:0000256" key="1">
    <source>
        <dbReference type="SAM" id="MobiDB-lite"/>
    </source>
</evidence>
<organism evidence="2 3">
    <name type="scientific">Brassica cretica</name>
    <name type="common">Mustard</name>
    <dbReference type="NCBI Taxonomy" id="69181"/>
    <lineage>
        <taxon>Eukaryota</taxon>
        <taxon>Viridiplantae</taxon>
        <taxon>Streptophyta</taxon>
        <taxon>Embryophyta</taxon>
        <taxon>Tracheophyta</taxon>
        <taxon>Spermatophyta</taxon>
        <taxon>Magnoliopsida</taxon>
        <taxon>eudicotyledons</taxon>
        <taxon>Gunneridae</taxon>
        <taxon>Pentapetalae</taxon>
        <taxon>rosids</taxon>
        <taxon>malvids</taxon>
        <taxon>Brassicales</taxon>
        <taxon>Brassicaceae</taxon>
        <taxon>Brassiceae</taxon>
        <taxon>Brassica</taxon>
    </lineage>
</organism>
<accession>A0A8S9S376</accession>
<evidence type="ECO:0000313" key="3">
    <source>
        <dbReference type="Proteomes" id="UP000712600"/>
    </source>
</evidence>
<feature type="compositionally biased region" description="Polar residues" evidence="1">
    <location>
        <begin position="271"/>
        <end position="287"/>
    </location>
</feature>
<reference evidence="2" key="1">
    <citation type="submission" date="2019-12" db="EMBL/GenBank/DDBJ databases">
        <title>Genome sequencing and annotation of Brassica cretica.</title>
        <authorList>
            <person name="Studholme D.J."/>
            <person name="Sarris P."/>
        </authorList>
    </citation>
    <scope>NUCLEOTIDE SEQUENCE</scope>
    <source>
        <strain evidence="2">PFS-109/04</strain>
        <tissue evidence="2">Leaf</tissue>
    </source>
</reference>
<dbReference type="EMBL" id="QGKX02000088">
    <property type="protein sequence ID" value="KAF3586519.1"/>
    <property type="molecule type" value="Genomic_DNA"/>
</dbReference>
<evidence type="ECO:0000313" key="2">
    <source>
        <dbReference type="EMBL" id="KAF3586519.1"/>
    </source>
</evidence>
<gene>
    <name evidence="2" type="ORF">F2Q69_00030431</name>
</gene>
<feature type="region of interest" description="Disordered" evidence="1">
    <location>
        <begin position="267"/>
        <end position="287"/>
    </location>
</feature>
<dbReference type="Proteomes" id="UP000712600">
    <property type="component" value="Unassembled WGS sequence"/>
</dbReference>